<evidence type="ECO:0000256" key="1">
    <source>
        <dbReference type="SAM" id="MobiDB-lite"/>
    </source>
</evidence>
<dbReference type="PROSITE" id="PS51318">
    <property type="entry name" value="TAT"/>
    <property type="match status" value="1"/>
</dbReference>
<organism evidence="2 3">
    <name type="scientific">Micromonospora wenchangensis</name>
    <dbReference type="NCBI Taxonomy" id="1185415"/>
    <lineage>
        <taxon>Bacteria</taxon>
        <taxon>Bacillati</taxon>
        <taxon>Actinomycetota</taxon>
        <taxon>Actinomycetes</taxon>
        <taxon>Micromonosporales</taxon>
        <taxon>Micromonosporaceae</taxon>
        <taxon>Micromonospora</taxon>
    </lineage>
</organism>
<feature type="region of interest" description="Disordered" evidence="1">
    <location>
        <begin position="276"/>
        <end position="298"/>
    </location>
</feature>
<keyword evidence="3" id="KW-1185">Reference proteome</keyword>
<dbReference type="EMBL" id="MZMV01000021">
    <property type="protein sequence ID" value="OWV07392.1"/>
    <property type="molecule type" value="Genomic_DNA"/>
</dbReference>
<name>A0A246RM66_9ACTN</name>
<protein>
    <submittedName>
        <fullName evidence="2">Uncharacterized protein</fullName>
    </submittedName>
</protein>
<proteinExistence type="predicted"/>
<reference evidence="2 3" key="1">
    <citation type="submission" date="2017-03" db="EMBL/GenBank/DDBJ databases">
        <title>Whole genome sequence of Micromonospora wenchangensis, isolated from mangrove soil.</title>
        <authorList>
            <person name="Yang H."/>
        </authorList>
    </citation>
    <scope>NUCLEOTIDE SEQUENCE [LARGE SCALE GENOMIC DNA]</scope>
    <source>
        <strain evidence="2 3">CCTCC AA 2012002</strain>
    </source>
</reference>
<evidence type="ECO:0000313" key="2">
    <source>
        <dbReference type="EMBL" id="OWV07392.1"/>
    </source>
</evidence>
<accession>A0A246RM66</accession>
<comment type="caution">
    <text evidence="2">The sequence shown here is derived from an EMBL/GenBank/DDBJ whole genome shotgun (WGS) entry which is preliminary data.</text>
</comment>
<dbReference type="Proteomes" id="UP000197174">
    <property type="component" value="Unassembled WGS sequence"/>
</dbReference>
<dbReference type="OrthoDB" id="3402930at2"/>
<sequence>MTREPQPDHDHVPERRRLLRRAAAVAATTAGAGVAAAVGLPGTARAAPGDHLTMGTTNDAGSATTTLSLSYAGLTLRNTAGAPLRLVPGEQVYPQVLDAPTGTIAVDPLGDVFVQAGWPGDEVNSWLWTSEWATTSVPVRPTRVLDSRDPDLRRTIVAGASTLDPTGRLTPGNPIVLSLDHLVRDGYALKGNVTVVGMTGPGFLTAWGSGARPTVSTVNWSAGGQILSNFLFAELGTLGGYRSVLTVQVSAPTHVIVDLTSLLVGHPSQVVTVGGGAAPASAADPAAPPVGPAPAAAAPGQPVVLGQRNSPGVTTVTSAAPDGAATLALRNPTGATLELTHSDLHVASDLAVGTLSVNTAGLTVGNGTSVGPISDMAFSTSNATMLVPVAPTRLLDTRSAAGRARLLEGVGRIDARGRVLAETLLIVHLRDIVEYGDGMLGNITVADTTQGGFATVWGTGSLPTASTINWWTAGQLLSNGVITQLGGYETVGGDYYPDVVGIYLRKSAAAVILDATGLLVRHPDSAVVDTPMSSRTAAGSAGRRARARAIRRAAERGDRAVRADA</sequence>
<dbReference type="InterPro" id="IPR006311">
    <property type="entry name" value="TAT_signal"/>
</dbReference>
<gene>
    <name evidence="2" type="ORF">B5D80_14635</name>
</gene>
<evidence type="ECO:0000313" key="3">
    <source>
        <dbReference type="Proteomes" id="UP000197174"/>
    </source>
</evidence>
<dbReference type="RefSeq" id="WP_088644412.1">
    <property type="nucleotide sequence ID" value="NZ_MZMV01000021.1"/>
</dbReference>
<dbReference type="AlphaFoldDB" id="A0A246RM66"/>